<dbReference type="Pfam" id="PF10213">
    <property type="entry name" value="MRP-S28"/>
    <property type="match status" value="1"/>
</dbReference>
<keyword evidence="2" id="KW-0687">Ribonucleoprotein</keyword>
<reference evidence="2" key="1">
    <citation type="submission" date="2022-07" db="EMBL/GenBank/DDBJ databases">
        <title>Phylogenomic reconstructions and comparative analyses of Kickxellomycotina fungi.</title>
        <authorList>
            <person name="Reynolds N.K."/>
            <person name="Stajich J.E."/>
            <person name="Barry K."/>
            <person name="Grigoriev I.V."/>
            <person name="Crous P."/>
            <person name="Smith M.E."/>
        </authorList>
    </citation>
    <scope>NUCLEOTIDE SEQUENCE</scope>
    <source>
        <strain evidence="2">NRRL 3115</strain>
    </source>
</reference>
<dbReference type="PANTHER" id="PTHR13490:SF0">
    <property type="entry name" value="SMALL RIBOSOMAL SUBUNIT PROTEIN MS35"/>
    <property type="match status" value="1"/>
</dbReference>
<dbReference type="InterPro" id="IPR039848">
    <property type="entry name" value="Ribosomal_mS35_mt"/>
</dbReference>
<accession>A0A9W8G0W8</accession>
<comment type="caution">
    <text evidence="2">The sequence shown here is derived from an EMBL/GenBank/DDBJ whole genome shotgun (WGS) entry which is preliminary data.</text>
</comment>
<dbReference type="GO" id="GO:0032543">
    <property type="term" value="P:mitochondrial translation"/>
    <property type="evidence" value="ECO:0007669"/>
    <property type="project" value="InterPro"/>
</dbReference>
<organism evidence="2 3">
    <name type="scientific">Coemansia spiralis</name>
    <dbReference type="NCBI Taxonomy" id="417178"/>
    <lineage>
        <taxon>Eukaryota</taxon>
        <taxon>Fungi</taxon>
        <taxon>Fungi incertae sedis</taxon>
        <taxon>Zoopagomycota</taxon>
        <taxon>Kickxellomycotina</taxon>
        <taxon>Kickxellomycetes</taxon>
        <taxon>Kickxellales</taxon>
        <taxon>Kickxellaceae</taxon>
        <taxon>Coemansia</taxon>
    </lineage>
</organism>
<dbReference type="Proteomes" id="UP001151518">
    <property type="component" value="Unassembled WGS sequence"/>
</dbReference>
<dbReference type="GO" id="GO:0003735">
    <property type="term" value="F:structural constituent of ribosome"/>
    <property type="evidence" value="ECO:0007669"/>
    <property type="project" value="InterPro"/>
</dbReference>
<keyword evidence="2" id="KW-0689">Ribosomal protein</keyword>
<dbReference type="GO" id="GO:0005763">
    <property type="term" value="C:mitochondrial small ribosomal subunit"/>
    <property type="evidence" value="ECO:0007669"/>
    <property type="project" value="TreeGrafter"/>
</dbReference>
<evidence type="ECO:0000313" key="2">
    <source>
        <dbReference type="EMBL" id="KAJ2675043.1"/>
    </source>
</evidence>
<dbReference type="AlphaFoldDB" id="A0A9W8G0W8"/>
<proteinExistence type="predicted"/>
<feature type="domain" description="Small ribosomal subunit protein mS35 mitochondrial conserved" evidence="1">
    <location>
        <begin position="106"/>
        <end position="226"/>
    </location>
</feature>
<sequence length="232" mass="26694">MKSVIAARLRLATSKTAAACFMHTSAVQQVGRKKVPFKRLANVNRKEHATLYDEEEQENDIEDLEDWEFDDHHYYGHLLMESVRDVRKYVRQMKFEFPTLAEHAKPFRAPPAPNILQFESSSTMGEKFQAEDRKVVLRVKVAKLGLTGTELHKFILLAGVRYNPRKDELKMSESREISSLLNKKRLGDTLAALIAEAKNDADSFIDVPLDFRHVGYKPKAYFPKEWMPGAKK</sequence>
<dbReference type="OrthoDB" id="283424at2759"/>
<evidence type="ECO:0000313" key="3">
    <source>
        <dbReference type="Proteomes" id="UP001151518"/>
    </source>
</evidence>
<dbReference type="PANTHER" id="PTHR13490">
    <property type="entry name" value="MITOCHONDRIAL 28S RIBOSOMAL PROTEIN S28"/>
    <property type="match status" value="1"/>
</dbReference>
<evidence type="ECO:0000259" key="1">
    <source>
        <dbReference type="Pfam" id="PF10213"/>
    </source>
</evidence>
<name>A0A9W8G0W8_9FUNG</name>
<gene>
    <name evidence="2" type="primary">RSM24</name>
    <name evidence="2" type="ORF">GGI25_004092</name>
</gene>
<dbReference type="EMBL" id="JANBTW010000051">
    <property type="protein sequence ID" value="KAJ2675043.1"/>
    <property type="molecule type" value="Genomic_DNA"/>
</dbReference>
<dbReference type="InterPro" id="IPR019349">
    <property type="entry name" value="Ribosomal_mS35_mit"/>
</dbReference>
<protein>
    <submittedName>
        <fullName evidence="2">37S ribosomal protein S24, mitochondrial</fullName>
    </submittedName>
</protein>